<feature type="non-terminal residue" evidence="2">
    <location>
        <position position="109"/>
    </location>
</feature>
<feature type="compositionally biased region" description="Acidic residues" evidence="1">
    <location>
        <begin position="81"/>
        <end position="92"/>
    </location>
</feature>
<evidence type="ECO:0000256" key="1">
    <source>
        <dbReference type="SAM" id="MobiDB-lite"/>
    </source>
</evidence>
<dbReference type="OrthoDB" id="677315at2759"/>
<reference evidence="2" key="1">
    <citation type="submission" date="2020-04" db="EMBL/GenBank/DDBJ databases">
        <authorList>
            <person name="Alioto T."/>
            <person name="Alioto T."/>
            <person name="Gomez Garrido J."/>
        </authorList>
    </citation>
    <scope>NUCLEOTIDE SEQUENCE</scope>
    <source>
        <strain evidence="2">A484AB</strain>
    </source>
</reference>
<keyword evidence="3" id="KW-1185">Reference proteome</keyword>
<name>A0A7D9J5Y0_PARCT</name>
<dbReference type="EMBL" id="CACRXK020012030">
    <property type="protein sequence ID" value="CAB4022545.1"/>
    <property type="molecule type" value="Genomic_DNA"/>
</dbReference>
<comment type="caution">
    <text evidence="2">The sequence shown here is derived from an EMBL/GenBank/DDBJ whole genome shotgun (WGS) entry which is preliminary data.</text>
</comment>
<feature type="compositionally biased region" description="Basic residues" evidence="1">
    <location>
        <begin position="99"/>
        <end position="109"/>
    </location>
</feature>
<evidence type="ECO:0000313" key="3">
    <source>
        <dbReference type="Proteomes" id="UP001152795"/>
    </source>
</evidence>
<accession>A0A7D9J5Y0</accession>
<feature type="region of interest" description="Disordered" evidence="1">
    <location>
        <begin position="73"/>
        <end position="109"/>
    </location>
</feature>
<evidence type="ECO:0000313" key="2">
    <source>
        <dbReference type="EMBL" id="CAB4022545.1"/>
    </source>
</evidence>
<organism evidence="2 3">
    <name type="scientific">Paramuricea clavata</name>
    <name type="common">Red gorgonian</name>
    <name type="synonym">Violescent sea-whip</name>
    <dbReference type="NCBI Taxonomy" id="317549"/>
    <lineage>
        <taxon>Eukaryota</taxon>
        <taxon>Metazoa</taxon>
        <taxon>Cnidaria</taxon>
        <taxon>Anthozoa</taxon>
        <taxon>Octocorallia</taxon>
        <taxon>Malacalcyonacea</taxon>
        <taxon>Plexauridae</taxon>
        <taxon>Paramuricea</taxon>
    </lineage>
</organism>
<feature type="region of interest" description="Disordered" evidence="1">
    <location>
        <begin position="16"/>
        <end position="56"/>
    </location>
</feature>
<dbReference type="AlphaFoldDB" id="A0A7D9J5Y0"/>
<proteinExistence type="predicted"/>
<dbReference type="Proteomes" id="UP001152795">
    <property type="component" value="Unassembled WGS sequence"/>
</dbReference>
<protein>
    <submittedName>
        <fullName evidence="2">Uncharacterized protein</fullName>
    </submittedName>
</protein>
<gene>
    <name evidence="2" type="ORF">PACLA_8A088512</name>
</gene>
<sequence length="109" mass="12562">YCLIHTRDSELRKILEAKNKKKKRKLSGQQDEHARPPTSKPNPGRPGVRTYTKRPKVIDLGAEYRRDDVLRVESSWHGDYESDSESLDNDVDDPLRTKSQLRSKNGKAC</sequence>